<feature type="region of interest" description="Disordered" evidence="1">
    <location>
        <begin position="65"/>
        <end position="108"/>
    </location>
</feature>
<dbReference type="WBParaSite" id="GPUH_0000225001-mRNA-1">
    <property type="protein sequence ID" value="GPUH_0000225001-mRNA-1"/>
    <property type="gene ID" value="GPUH_0000225001"/>
</dbReference>
<protein>
    <submittedName>
        <fullName evidence="2">SHSA8 protein</fullName>
    </submittedName>
</protein>
<sequence length="145" mass="15911">LDVPLRKWNFGSPHSSGSSINMELIPLGLQSPQHAGSESSLQGKPRELGSLSGTVDASLLSKLKRKSISRERRDDNYEMMSPMSSSTILAPPRMSAEHSLRTARGKDSLEQVSPAMTAYLGVLTMSQAEERVNKPTSFKLYHLVI</sequence>
<accession>A0A183D0K4</accession>
<organism evidence="2">
    <name type="scientific">Gongylonema pulchrum</name>
    <dbReference type="NCBI Taxonomy" id="637853"/>
    <lineage>
        <taxon>Eukaryota</taxon>
        <taxon>Metazoa</taxon>
        <taxon>Ecdysozoa</taxon>
        <taxon>Nematoda</taxon>
        <taxon>Chromadorea</taxon>
        <taxon>Rhabditida</taxon>
        <taxon>Spirurina</taxon>
        <taxon>Spiruromorpha</taxon>
        <taxon>Spiruroidea</taxon>
        <taxon>Gongylonematidae</taxon>
        <taxon>Gongylonema</taxon>
    </lineage>
</organism>
<evidence type="ECO:0000256" key="1">
    <source>
        <dbReference type="SAM" id="MobiDB-lite"/>
    </source>
</evidence>
<feature type="region of interest" description="Disordered" evidence="1">
    <location>
        <begin position="30"/>
        <end position="53"/>
    </location>
</feature>
<reference evidence="2" key="1">
    <citation type="submission" date="2016-06" db="UniProtKB">
        <authorList>
            <consortium name="WormBaseParasite"/>
        </authorList>
    </citation>
    <scope>IDENTIFICATION</scope>
</reference>
<evidence type="ECO:0000313" key="2">
    <source>
        <dbReference type="WBParaSite" id="GPUH_0000225001-mRNA-1"/>
    </source>
</evidence>
<feature type="compositionally biased region" description="Polar residues" evidence="1">
    <location>
        <begin position="30"/>
        <end position="42"/>
    </location>
</feature>
<proteinExistence type="predicted"/>
<feature type="compositionally biased region" description="Basic and acidic residues" evidence="1">
    <location>
        <begin position="95"/>
        <end position="108"/>
    </location>
</feature>
<dbReference type="AlphaFoldDB" id="A0A183D0K4"/>
<name>A0A183D0K4_9BILA</name>